<dbReference type="PANTHER" id="PTHR48092">
    <property type="entry name" value="KNIRPS-RELATED PROTEIN-RELATED"/>
    <property type="match status" value="1"/>
</dbReference>
<dbReference type="GO" id="GO:0008270">
    <property type="term" value="F:zinc ion binding"/>
    <property type="evidence" value="ECO:0007669"/>
    <property type="project" value="UniProtKB-KW"/>
</dbReference>
<comment type="caution">
    <text evidence="11">The sequence shown here is derived from an EMBL/GenBank/DDBJ whole genome shotgun (WGS) entry which is preliminary data.</text>
</comment>
<feature type="region of interest" description="Disordered" evidence="9">
    <location>
        <begin position="210"/>
        <end position="270"/>
    </location>
</feature>
<feature type="compositionally biased region" description="Polar residues" evidence="9">
    <location>
        <begin position="168"/>
        <end position="178"/>
    </location>
</feature>
<dbReference type="InterPro" id="IPR001628">
    <property type="entry name" value="Znf_hrmn_rcpt"/>
</dbReference>
<evidence type="ECO:0000256" key="3">
    <source>
        <dbReference type="ARBA" id="ARBA00022833"/>
    </source>
</evidence>
<dbReference type="AlphaFoldDB" id="A0A8E0S8P1"/>
<dbReference type="GO" id="GO:0043565">
    <property type="term" value="F:sequence-specific DNA binding"/>
    <property type="evidence" value="ECO:0007669"/>
    <property type="project" value="InterPro"/>
</dbReference>
<evidence type="ECO:0000256" key="6">
    <source>
        <dbReference type="ARBA" id="ARBA00023163"/>
    </source>
</evidence>
<dbReference type="Proteomes" id="UP000728185">
    <property type="component" value="Unassembled WGS sequence"/>
</dbReference>
<keyword evidence="6" id="KW-0804">Transcription</keyword>
<evidence type="ECO:0000256" key="8">
    <source>
        <dbReference type="ARBA" id="ARBA00023242"/>
    </source>
</evidence>
<dbReference type="InterPro" id="IPR050200">
    <property type="entry name" value="Nuclear_hormone_rcpt_NR3"/>
</dbReference>
<reference evidence="11" key="1">
    <citation type="submission" date="2019-05" db="EMBL/GenBank/DDBJ databases">
        <title>Annotation for the trematode Fasciolopsis buski.</title>
        <authorList>
            <person name="Choi Y.-J."/>
        </authorList>
    </citation>
    <scope>NUCLEOTIDE SEQUENCE</scope>
    <source>
        <strain evidence="11">HT</strain>
        <tissue evidence="11">Whole worm</tissue>
    </source>
</reference>
<keyword evidence="4" id="KW-0805">Transcription regulation</keyword>
<keyword evidence="1" id="KW-0479">Metal-binding</keyword>
<dbReference type="InterPro" id="IPR013088">
    <property type="entry name" value="Znf_NHR/GATA"/>
</dbReference>
<name>A0A8E0S8P1_9TREM</name>
<feature type="compositionally biased region" description="Polar residues" evidence="9">
    <location>
        <begin position="260"/>
        <end position="270"/>
    </location>
</feature>
<evidence type="ECO:0000313" key="11">
    <source>
        <dbReference type="EMBL" id="KAA0201133.1"/>
    </source>
</evidence>
<evidence type="ECO:0000256" key="1">
    <source>
        <dbReference type="ARBA" id="ARBA00022723"/>
    </source>
</evidence>
<accession>A0A8E0S8P1</accession>
<dbReference type="SUPFAM" id="SSF57716">
    <property type="entry name" value="Glucocorticoid receptor-like (DNA-binding domain)"/>
    <property type="match status" value="1"/>
</dbReference>
<feature type="compositionally biased region" description="Polar residues" evidence="9">
    <location>
        <begin position="210"/>
        <end position="223"/>
    </location>
</feature>
<organism evidence="11 12">
    <name type="scientific">Fasciolopsis buskii</name>
    <dbReference type="NCBI Taxonomy" id="27845"/>
    <lineage>
        <taxon>Eukaryota</taxon>
        <taxon>Metazoa</taxon>
        <taxon>Spiralia</taxon>
        <taxon>Lophotrochozoa</taxon>
        <taxon>Platyhelminthes</taxon>
        <taxon>Trematoda</taxon>
        <taxon>Digenea</taxon>
        <taxon>Plagiorchiida</taxon>
        <taxon>Echinostomata</taxon>
        <taxon>Echinostomatoidea</taxon>
        <taxon>Fasciolidae</taxon>
        <taxon>Fasciolopsis</taxon>
    </lineage>
</organism>
<evidence type="ECO:0000313" key="12">
    <source>
        <dbReference type="Proteomes" id="UP000728185"/>
    </source>
</evidence>
<gene>
    <name evidence="11" type="ORF">FBUS_00332</name>
</gene>
<feature type="region of interest" description="Disordered" evidence="9">
    <location>
        <begin position="155"/>
        <end position="178"/>
    </location>
</feature>
<protein>
    <submittedName>
        <fullName evidence="11">Putative nuclear hormone receptor HR3</fullName>
    </submittedName>
</protein>
<dbReference type="GO" id="GO:0003700">
    <property type="term" value="F:DNA-binding transcription factor activity"/>
    <property type="evidence" value="ECO:0007669"/>
    <property type="project" value="InterPro"/>
</dbReference>
<dbReference type="PROSITE" id="PS51030">
    <property type="entry name" value="NUCLEAR_REC_DBD_2"/>
    <property type="match status" value="1"/>
</dbReference>
<keyword evidence="8" id="KW-0539">Nucleus</keyword>
<dbReference type="EMBL" id="LUCM01000083">
    <property type="protein sequence ID" value="KAA0201133.1"/>
    <property type="molecule type" value="Genomic_DNA"/>
</dbReference>
<keyword evidence="5" id="KW-0238">DNA-binding</keyword>
<keyword evidence="3" id="KW-0862">Zinc</keyword>
<keyword evidence="2" id="KW-0863">Zinc-finger</keyword>
<feature type="domain" description="Nuclear receptor" evidence="10">
    <location>
        <begin position="295"/>
        <end position="319"/>
    </location>
</feature>
<keyword evidence="7 11" id="KW-0675">Receptor</keyword>
<feature type="compositionally biased region" description="Low complexity" evidence="9">
    <location>
        <begin position="155"/>
        <end position="167"/>
    </location>
</feature>
<evidence type="ECO:0000256" key="7">
    <source>
        <dbReference type="ARBA" id="ARBA00023170"/>
    </source>
</evidence>
<dbReference type="PRINTS" id="PR00047">
    <property type="entry name" value="STROIDFINGER"/>
</dbReference>
<evidence type="ECO:0000256" key="4">
    <source>
        <dbReference type="ARBA" id="ARBA00023015"/>
    </source>
</evidence>
<evidence type="ECO:0000256" key="9">
    <source>
        <dbReference type="SAM" id="MobiDB-lite"/>
    </source>
</evidence>
<dbReference type="OrthoDB" id="5771769at2759"/>
<evidence type="ECO:0000256" key="2">
    <source>
        <dbReference type="ARBA" id="ARBA00022771"/>
    </source>
</evidence>
<evidence type="ECO:0000259" key="10">
    <source>
        <dbReference type="PROSITE" id="PS51030"/>
    </source>
</evidence>
<evidence type="ECO:0000256" key="5">
    <source>
        <dbReference type="ARBA" id="ARBA00023125"/>
    </source>
</evidence>
<dbReference type="Gene3D" id="3.30.50.10">
    <property type="entry name" value="Erythroid Transcription Factor GATA-1, subunit A"/>
    <property type="match status" value="1"/>
</dbReference>
<sequence>MENSPESIPESKLDLGDAGSAYFSDSGISSNYSYQTNASLSTSSVLPSPSLSGISNSLDSSGPVPMNSSVSSFSNKTFPGFCEYSSNAMTTNPYAQAARHSFSQGFLTNQNAYNPGYLSGTNMNSAFYGRQVGHPAFAAPPGSGLCSSQMVFSQEMQQQHQGQPLHQNNEQLNGHINSLDNRYSHNRAEHPHLTYGDNYSSSVQPLHITTSSRRSLPPTNHVASASRDAARLESMGKGSPRLLSPGCDSGVAPCGGTTPGSGSMLTPRSTRTVAGGSEVSAADSNTGVGSIKATFTPCKVCGDKASGYHYGVISCEGCKVSSVV</sequence>
<proteinExistence type="predicted"/>
<keyword evidence="12" id="KW-1185">Reference proteome</keyword>
<dbReference type="Pfam" id="PF00105">
    <property type="entry name" value="zf-C4"/>
    <property type="match status" value="1"/>
</dbReference>